<organism evidence="3 4">
    <name type="scientific">Brumimicrobium oceani</name>
    <dbReference type="NCBI Taxonomy" id="2100725"/>
    <lineage>
        <taxon>Bacteria</taxon>
        <taxon>Pseudomonadati</taxon>
        <taxon>Bacteroidota</taxon>
        <taxon>Flavobacteriia</taxon>
        <taxon>Flavobacteriales</taxon>
        <taxon>Crocinitomicaceae</taxon>
        <taxon>Brumimicrobium</taxon>
    </lineage>
</organism>
<name>A0A2U2XH26_9FLAO</name>
<comment type="caution">
    <text evidence="3">The sequence shown here is derived from an EMBL/GenBank/DDBJ whole genome shotgun (WGS) entry which is preliminary data.</text>
</comment>
<keyword evidence="2" id="KW-0472">Membrane</keyword>
<dbReference type="OrthoDB" id="1467928at2"/>
<protein>
    <submittedName>
        <fullName evidence="3">Uncharacterized protein</fullName>
    </submittedName>
</protein>
<reference evidence="3 4" key="2">
    <citation type="submission" date="2018-05" db="EMBL/GenBank/DDBJ databases">
        <authorList>
            <person name="Lanie J.A."/>
            <person name="Ng W.-L."/>
            <person name="Kazmierczak K.M."/>
            <person name="Andrzejewski T.M."/>
            <person name="Davidsen T.M."/>
            <person name="Wayne K.J."/>
            <person name="Tettelin H."/>
            <person name="Glass J.I."/>
            <person name="Rusch D."/>
            <person name="Podicherti R."/>
            <person name="Tsui H.-C.T."/>
            <person name="Winkler M.E."/>
        </authorList>
    </citation>
    <scope>NUCLEOTIDE SEQUENCE [LARGE SCALE GENOMIC DNA]</scope>
    <source>
        <strain evidence="3 4">C305</strain>
    </source>
</reference>
<evidence type="ECO:0000256" key="1">
    <source>
        <dbReference type="SAM" id="MobiDB-lite"/>
    </source>
</evidence>
<keyword evidence="2" id="KW-1133">Transmembrane helix</keyword>
<dbReference type="EMBL" id="QFRJ01000001">
    <property type="protein sequence ID" value="PWH87099.1"/>
    <property type="molecule type" value="Genomic_DNA"/>
</dbReference>
<evidence type="ECO:0000313" key="3">
    <source>
        <dbReference type="EMBL" id="PWH87099.1"/>
    </source>
</evidence>
<feature type="compositionally biased region" description="Basic residues" evidence="1">
    <location>
        <begin position="85"/>
        <end position="102"/>
    </location>
</feature>
<feature type="region of interest" description="Disordered" evidence="1">
    <location>
        <begin position="77"/>
        <end position="121"/>
    </location>
</feature>
<evidence type="ECO:0000256" key="2">
    <source>
        <dbReference type="SAM" id="Phobius"/>
    </source>
</evidence>
<sequence length="174" mass="20528">MQATLSEDNRILLEDLKSELIIVKQEATELSISLLIQLKTLMFQFLLSYKEYSLTNIREYGIAEILMNRANRFFRLDNEEDEPKKPKKKTKSKLQLKYKRKNSNPAQERVEKTSAHKSGKIKTKSKKTYKYILKRLIKIILFPFYILILILGMLLESESNENSSKNVKNKYTPY</sequence>
<keyword evidence="2" id="KW-0812">Transmembrane</keyword>
<evidence type="ECO:0000313" key="4">
    <source>
        <dbReference type="Proteomes" id="UP000245370"/>
    </source>
</evidence>
<dbReference type="RefSeq" id="WP_109358179.1">
    <property type="nucleotide sequence ID" value="NZ_QFRJ01000001.1"/>
</dbReference>
<dbReference type="Proteomes" id="UP000245370">
    <property type="component" value="Unassembled WGS sequence"/>
</dbReference>
<reference evidence="3 4" key="1">
    <citation type="submission" date="2018-05" db="EMBL/GenBank/DDBJ databases">
        <title>Brumimicrobium oceani sp. nov., isolated from coastal sediment.</title>
        <authorList>
            <person name="Kou Y."/>
        </authorList>
    </citation>
    <scope>NUCLEOTIDE SEQUENCE [LARGE SCALE GENOMIC DNA]</scope>
    <source>
        <strain evidence="3 4">C305</strain>
    </source>
</reference>
<proteinExistence type="predicted"/>
<gene>
    <name evidence="3" type="ORF">DIT68_02225</name>
</gene>
<accession>A0A2U2XH26</accession>
<keyword evidence="4" id="KW-1185">Reference proteome</keyword>
<feature type="transmembrane region" description="Helical" evidence="2">
    <location>
        <begin position="136"/>
        <end position="155"/>
    </location>
</feature>
<dbReference type="AlphaFoldDB" id="A0A2U2XH26"/>